<reference evidence="11 12" key="1">
    <citation type="submission" date="2017-08" db="EMBL/GenBank/DDBJ databases">
        <title>Infants hospitalized years apart are colonized by the same room-sourced microbial strains.</title>
        <authorList>
            <person name="Brooks B."/>
            <person name="Olm M.R."/>
            <person name="Firek B.A."/>
            <person name="Baker R."/>
            <person name="Thomas B.C."/>
            <person name="Morowitz M.J."/>
            <person name="Banfield J.F."/>
        </authorList>
    </citation>
    <scope>NUCLEOTIDE SEQUENCE [LARGE SCALE GENOMIC DNA]</scope>
    <source>
        <strain evidence="11">S2_005_003_R2_43</strain>
    </source>
</reference>
<feature type="transmembrane region" description="Helical" evidence="9">
    <location>
        <begin position="137"/>
        <end position="157"/>
    </location>
</feature>
<organism evidence="11 12">
    <name type="scientific">Ancylobacter novellus</name>
    <name type="common">Thiobacillus novellus</name>
    <dbReference type="NCBI Taxonomy" id="921"/>
    <lineage>
        <taxon>Bacteria</taxon>
        <taxon>Pseudomonadati</taxon>
        <taxon>Pseudomonadota</taxon>
        <taxon>Alphaproteobacteria</taxon>
        <taxon>Hyphomicrobiales</taxon>
        <taxon>Xanthobacteraceae</taxon>
        <taxon>Ancylobacter</taxon>
    </lineage>
</organism>
<dbReference type="Proteomes" id="UP000249577">
    <property type="component" value="Unassembled WGS sequence"/>
</dbReference>
<evidence type="ECO:0000256" key="2">
    <source>
        <dbReference type="ARBA" id="ARBA00009306"/>
    </source>
</evidence>
<evidence type="ECO:0000259" key="10">
    <source>
        <dbReference type="PROSITE" id="PS50928"/>
    </source>
</evidence>
<feature type="domain" description="ABC transmembrane type-1" evidence="10">
    <location>
        <begin position="72"/>
        <end position="256"/>
    </location>
</feature>
<evidence type="ECO:0000256" key="9">
    <source>
        <dbReference type="RuleBase" id="RU363032"/>
    </source>
</evidence>
<keyword evidence="3 9" id="KW-0813">Transport</keyword>
<evidence type="ECO:0000313" key="11">
    <source>
        <dbReference type="EMBL" id="PZQ19274.1"/>
    </source>
</evidence>
<comment type="function">
    <text evidence="8">Probably part of an ABC transporter complex. Probably responsible for the translocation of the substrate across the membrane.</text>
</comment>
<feature type="transmembrane region" description="Helical" evidence="9">
    <location>
        <begin position="226"/>
        <end position="247"/>
    </location>
</feature>
<name>A0A2W5KTF3_ANCNO</name>
<feature type="transmembrane region" description="Helical" evidence="9">
    <location>
        <begin position="106"/>
        <end position="131"/>
    </location>
</feature>
<feature type="transmembrane region" description="Helical" evidence="9">
    <location>
        <begin position="12"/>
        <end position="30"/>
    </location>
</feature>
<sequence>MLRLRRAAFSKPVRRTAFGFIVFFILWYLATAVFQLPRFNFIPNPLYLFEQWTSREPQYGISIFTPDYYEHIVTSVLRVYVAFFLSIALGAPLGIIIGWSKLGRNLFFPLVELLRPIPPLAWVPIAVLIFAGTETPVIFVTMLASFFATVLNTYLGVRSIDENYFRAASCLGYSKRAVLFRVVVPGALPFIFTGMQIAMGVAWFSLVGGELIAGRAGLGYMIFDGYTQVAIPNIFIGMITLGVLGWLSSAMIRAVGQSLMRWQQKSRGEA</sequence>
<feature type="transmembrane region" description="Helical" evidence="9">
    <location>
        <begin position="178"/>
        <end position="206"/>
    </location>
</feature>
<dbReference type="PANTHER" id="PTHR30151:SF0">
    <property type="entry name" value="ABC TRANSPORTER PERMEASE PROTEIN MJ0413-RELATED"/>
    <property type="match status" value="1"/>
</dbReference>
<feature type="transmembrane region" description="Helical" evidence="9">
    <location>
        <begin position="79"/>
        <end position="99"/>
    </location>
</feature>
<comment type="similarity">
    <text evidence="2 9">Belongs to the binding-protein-dependent transport system permease family.</text>
</comment>
<dbReference type="GO" id="GO:0005886">
    <property type="term" value="C:plasma membrane"/>
    <property type="evidence" value="ECO:0007669"/>
    <property type="project" value="UniProtKB-SubCell"/>
</dbReference>
<keyword evidence="7 9" id="KW-0472">Membrane</keyword>
<dbReference type="InterPro" id="IPR035906">
    <property type="entry name" value="MetI-like_sf"/>
</dbReference>
<accession>A0A2W5KTF3</accession>
<comment type="subcellular location">
    <subcellularLocation>
        <location evidence="1 9">Cell membrane</location>
        <topology evidence="1 9">Multi-pass membrane protein</topology>
    </subcellularLocation>
</comment>
<keyword evidence="4" id="KW-1003">Cell membrane</keyword>
<dbReference type="GO" id="GO:0042918">
    <property type="term" value="P:alkanesulfonate transmembrane transport"/>
    <property type="evidence" value="ECO:0007669"/>
    <property type="project" value="UniProtKB-ARBA"/>
</dbReference>
<evidence type="ECO:0000256" key="3">
    <source>
        <dbReference type="ARBA" id="ARBA00022448"/>
    </source>
</evidence>
<dbReference type="EMBL" id="QFPN01000001">
    <property type="protein sequence ID" value="PZQ19274.1"/>
    <property type="molecule type" value="Genomic_DNA"/>
</dbReference>
<dbReference type="SUPFAM" id="SSF161098">
    <property type="entry name" value="MetI-like"/>
    <property type="match status" value="1"/>
</dbReference>
<evidence type="ECO:0000313" key="12">
    <source>
        <dbReference type="Proteomes" id="UP000249577"/>
    </source>
</evidence>
<dbReference type="AlphaFoldDB" id="A0A2W5KTF3"/>
<evidence type="ECO:0000256" key="8">
    <source>
        <dbReference type="ARBA" id="ARBA00056719"/>
    </source>
</evidence>
<dbReference type="InterPro" id="IPR000515">
    <property type="entry name" value="MetI-like"/>
</dbReference>
<gene>
    <name evidence="11" type="ORF">DI565_02550</name>
</gene>
<evidence type="ECO:0000256" key="4">
    <source>
        <dbReference type="ARBA" id="ARBA00022475"/>
    </source>
</evidence>
<dbReference type="CDD" id="cd06261">
    <property type="entry name" value="TM_PBP2"/>
    <property type="match status" value="1"/>
</dbReference>
<dbReference type="Gene3D" id="1.10.3720.10">
    <property type="entry name" value="MetI-like"/>
    <property type="match status" value="1"/>
</dbReference>
<dbReference type="PROSITE" id="PS50928">
    <property type="entry name" value="ABC_TM1"/>
    <property type="match status" value="1"/>
</dbReference>
<protein>
    <submittedName>
        <fullName evidence="11">ABC transporter permease</fullName>
    </submittedName>
</protein>
<evidence type="ECO:0000256" key="6">
    <source>
        <dbReference type="ARBA" id="ARBA00022989"/>
    </source>
</evidence>
<dbReference type="PANTHER" id="PTHR30151">
    <property type="entry name" value="ALKANE SULFONATE ABC TRANSPORTER-RELATED, MEMBRANE SUBUNIT"/>
    <property type="match status" value="1"/>
</dbReference>
<evidence type="ECO:0000256" key="5">
    <source>
        <dbReference type="ARBA" id="ARBA00022692"/>
    </source>
</evidence>
<proteinExistence type="inferred from homology"/>
<dbReference type="Pfam" id="PF00528">
    <property type="entry name" value="BPD_transp_1"/>
    <property type="match status" value="1"/>
</dbReference>
<keyword evidence="5 9" id="KW-0812">Transmembrane</keyword>
<evidence type="ECO:0000256" key="7">
    <source>
        <dbReference type="ARBA" id="ARBA00023136"/>
    </source>
</evidence>
<evidence type="ECO:0000256" key="1">
    <source>
        <dbReference type="ARBA" id="ARBA00004651"/>
    </source>
</evidence>
<keyword evidence="6 9" id="KW-1133">Transmembrane helix</keyword>
<dbReference type="FunFam" id="1.10.3720.10:FF:000003">
    <property type="entry name" value="Aliphatic sulfonate ABC transporter permease"/>
    <property type="match status" value="1"/>
</dbReference>
<comment type="caution">
    <text evidence="11">The sequence shown here is derived from an EMBL/GenBank/DDBJ whole genome shotgun (WGS) entry which is preliminary data.</text>
</comment>